<dbReference type="GO" id="GO:0016020">
    <property type="term" value="C:membrane"/>
    <property type="evidence" value="ECO:0007669"/>
    <property type="project" value="UniProtKB-SubCell"/>
</dbReference>
<keyword evidence="7" id="KW-1185">Reference proteome</keyword>
<gene>
    <name evidence="6" type="ORF">NE237_008165</name>
</gene>
<evidence type="ECO:0000256" key="4">
    <source>
        <dbReference type="ARBA" id="ARBA00023136"/>
    </source>
</evidence>
<keyword evidence="4 5" id="KW-0472">Membrane</keyword>
<evidence type="ECO:0000256" key="2">
    <source>
        <dbReference type="ARBA" id="ARBA00022692"/>
    </source>
</evidence>
<feature type="transmembrane region" description="Helical" evidence="5">
    <location>
        <begin position="76"/>
        <end position="95"/>
    </location>
</feature>
<keyword evidence="3 5" id="KW-1133">Transmembrane helix</keyword>
<dbReference type="AlphaFoldDB" id="A0A9Q0KRK6"/>
<dbReference type="GO" id="GO:0022857">
    <property type="term" value="F:transmembrane transporter activity"/>
    <property type="evidence" value="ECO:0007669"/>
    <property type="project" value="InterPro"/>
</dbReference>
<protein>
    <recommendedName>
        <fullName evidence="8">Major facilitator superfamily (MFS) profile domain-containing protein</fullName>
    </recommendedName>
</protein>
<comment type="subcellular location">
    <subcellularLocation>
        <location evidence="1">Membrane</location>
        <topology evidence="1">Multi-pass membrane protein</topology>
    </subcellularLocation>
</comment>
<accession>A0A9Q0KRK6</accession>
<dbReference type="SUPFAM" id="SSF103473">
    <property type="entry name" value="MFS general substrate transporter"/>
    <property type="match status" value="1"/>
</dbReference>
<feature type="transmembrane region" description="Helical" evidence="5">
    <location>
        <begin position="7"/>
        <end position="26"/>
    </location>
</feature>
<evidence type="ECO:0000313" key="7">
    <source>
        <dbReference type="Proteomes" id="UP001141806"/>
    </source>
</evidence>
<evidence type="ECO:0000313" key="6">
    <source>
        <dbReference type="EMBL" id="KAJ4974991.1"/>
    </source>
</evidence>
<reference evidence="6" key="1">
    <citation type="journal article" date="2023" name="Plant J.">
        <title>The genome of the king protea, Protea cynaroides.</title>
        <authorList>
            <person name="Chang J."/>
            <person name="Duong T.A."/>
            <person name="Schoeman C."/>
            <person name="Ma X."/>
            <person name="Roodt D."/>
            <person name="Barker N."/>
            <person name="Li Z."/>
            <person name="Van de Peer Y."/>
            <person name="Mizrachi E."/>
        </authorList>
    </citation>
    <scope>NUCLEOTIDE SEQUENCE</scope>
    <source>
        <tissue evidence="6">Young leaves</tissue>
    </source>
</reference>
<dbReference type="InterPro" id="IPR005828">
    <property type="entry name" value="MFS_sugar_transport-like"/>
</dbReference>
<sequence length="175" mass="19604">MGRKRVYGVTLILMMISVIAFGLSFGQTPEGVVATLCFFKFWLGFGVGGDYPLSATIMSEYTNKKTQEASIALDDYVWLIILMVGAIPVALTYCWRMKMPETAHYTTLIAWNAKQAATDMATVLNVELEAKLEKVERLAMEPSSSYGLFSNEFLRRLGLHLLGTTSTWFFIDIAF</sequence>
<dbReference type="Proteomes" id="UP001141806">
    <property type="component" value="Unassembled WGS sequence"/>
</dbReference>
<keyword evidence="2 5" id="KW-0812">Transmembrane</keyword>
<organism evidence="6 7">
    <name type="scientific">Protea cynaroides</name>
    <dbReference type="NCBI Taxonomy" id="273540"/>
    <lineage>
        <taxon>Eukaryota</taxon>
        <taxon>Viridiplantae</taxon>
        <taxon>Streptophyta</taxon>
        <taxon>Embryophyta</taxon>
        <taxon>Tracheophyta</taxon>
        <taxon>Spermatophyta</taxon>
        <taxon>Magnoliopsida</taxon>
        <taxon>Proteales</taxon>
        <taxon>Proteaceae</taxon>
        <taxon>Protea</taxon>
    </lineage>
</organism>
<dbReference type="PANTHER" id="PTHR24064">
    <property type="entry name" value="SOLUTE CARRIER FAMILY 22 MEMBER"/>
    <property type="match status" value="1"/>
</dbReference>
<evidence type="ECO:0008006" key="8">
    <source>
        <dbReference type="Google" id="ProtNLM"/>
    </source>
</evidence>
<dbReference type="InterPro" id="IPR036259">
    <property type="entry name" value="MFS_trans_sf"/>
</dbReference>
<dbReference type="OrthoDB" id="433512at2759"/>
<dbReference type="EMBL" id="JAMYWD010000004">
    <property type="protein sequence ID" value="KAJ4974991.1"/>
    <property type="molecule type" value="Genomic_DNA"/>
</dbReference>
<name>A0A9Q0KRK6_9MAGN</name>
<evidence type="ECO:0000256" key="1">
    <source>
        <dbReference type="ARBA" id="ARBA00004141"/>
    </source>
</evidence>
<dbReference type="Pfam" id="PF00083">
    <property type="entry name" value="Sugar_tr"/>
    <property type="match status" value="1"/>
</dbReference>
<evidence type="ECO:0000256" key="5">
    <source>
        <dbReference type="SAM" id="Phobius"/>
    </source>
</evidence>
<evidence type="ECO:0000256" key="3">
    <source>
        <dbReference type="ARBA" id="ARBA00022989"/>
    </source>
</evidence>
<comment type="caution">
    <text evidence="6">The sequence shown here is derived from an EMBL/GenBank/DDBJ whole genome shotgun (WGS) entry which is preliminary data.</text>
</comment>
<dbReference type="Gene3D" id="1.20.1250.20">
    <property type="entry name" value="MFS general substrate transporter like domains"/>
    <property type="match status" value="1"/>
</dbReference>
<proteinExistence type="predicted"/>